<dbReference type="InterPro" id="IPR000700">
    <property type="entry name" value="PAS-assoc_C"/>
</dbReference>
<dbReference type="InterPro" id="IPR013767">
    <property type="entry name" value="PAS_fold"/>
</dbReference>
<keyword evidence="10" id="KW-1133">Transmembrane helix</keyword>
<keyword evidence="12" id="KW-0145">Chemotaxis</keyword>
<dbReference type="GO" id="GO:0008757">
    <property type="term" value="F:S-adenosylmethionine-dependent methyltransferase activity"/>
    <property type="evidence" value="ECO:0007669"/>
    <property type="project" value="InterPro"/>
</dbReference>
<feature type="domain" description="PAS" evidence="17">
    <location>
        <begin position="1356"/>
        <end position="1401"/>
    </location>
</feature>
<keyword evidence="4 13" id="KW-0597">Phosphoprotein</keyword>
<dbReference type="Pfam" id="PF02518">
    <property type="entry name" value="HATPase_c"/>
    <property type="match status" value="1"/>
</dbReference>
<dbReference type="FunFam" id="1.10.287.130:FF:000004">
    <property type="entry name" value="Ethylene receptor 1"/>
    <property type="match status" value="1"/>
</dbReference>
<dbReference type="Gene3D" id="3.30.450.40">
    <property type="match status" value="1"/>
</dbReference>
<keyword evidence="7" id="KW-0547">Nucleotide-binding</keyword>
<dbReference type="Gene3D" id="3.40.50.150">
    <property type="entry name" value="Vaccinia Virus protein VP39"/>
    <property type="match status" value="1"/>
</dbReference>
<dbReference type="GO" id="GO:0005737">
    <property type="term" value="C:cytoplasm"/>
    <property type="evidence" value="ECO:0007669"/>
    <property type="project" value="InterPro"/>
</dbReference>
<feature type="domain" description="PAC" evidence="18">
    <location>
        <begin position="1854"/>
        <end position="1914"/>
    </location>
</feature>
<dbReference type="SUPFAM" id="SSF52172">
    <property type="entry name" value="CheY-like"/>
    <property type="match status" value="1"/>
</dbReference>
<dbReference type="InterPro" id="IPR003661">
    <property type="entry name" value="HisK_dim/P_dom"/>
</dbReference>
<dbReference type="PROSITE" id="PS50113">
    <property type="entry name" value="PAC"/>
    <property type="match status" value="8"/>
</dbReference>
<keyword evidence="22" id="KW-1185">Reference proteome</keyword>
<keyword evidence="9" id="KW-0067">ATP-binding</keyword>
<dbReference type="InterPro" id="IPR029063">
    <property type="entry name" value="SAM-dependent_MTases_sf"/>
</dbReference>
<feature type="active site" evidence="12">
    <location>
        <position position="21"/>
    </location>
</feature>
<dbReference type="InterPro" id="IPR000780">
    <property type="entry name" value="CheR_MeTrfase"/>
</dbReference>
<evidence type="ECO:0000259" key="16">
    <source>
        <dbReference type="PROSITE" id="PS50110"/>
    </source>
</evidence>
<feature type="domain" description="Response regulatory" evidence="16">
    <location>
        <begin position="2465"/>
        <end position="2584"/>
    </location>
</feature>
<dbReference type="PROSITE" id="PS50109">
    <property type="entry name" value="HIS_KIN"/>
    <property type="match status" value="1"/>
</dbReference>
<dbReference type="EC" id="2.7.13.3" evidence="3"/>
<dbReference type="CDD" id="cd00082">
    <property type="entry name" value="HisKA"/>
    <property type="match status" value="1"/>
</dbReference>
<evidence type="ECO:0000256" key="3">
    <source>
        <dbReference type="ARBA" id="ARBA00012438"/>
    </source>
</evidence>
<dbReference type="SUPFAM" id="SSF52738">
    <property type="entry name" value="Methylesterase CheB, C-terminal domain"/>
    <property type="match status" value="1"/>
</dbReference>
<dbReference type="Pfam" id="PF01339">
    <property type="entry name" value="CheB_methylest"/>
    <property type="match status" value="1"/>
</dbReference>
<dbReference type="Pfam" id="PF00989">
    <property type="entry name" value="PAS"/>
    <property type="match status" value="1"/>
</dbReference>
<evidence type="ECO:0000256" key="11">
    <source>
        <dbReference type="ARBA" id="ARBA00023136"/>
    </source>
</evidence>
<dbReference type="Pfam" id="PF13426">
    <property type="entry name" value="PAS_9"/>
    <property type="match status" value="1"/>
</dbReference>
<dbReference type="PRINTS" id="PR00996">
    <property type="entry name" value="CHERMTFRASE"/>
</dbReference>
<dbReference type="CDD" id="cd16434">
    <property type="entry name" value="CheB-CheR_fusion"/>
    <property type="match status" value="1"/>
</dbReference>
<evidence type="ECO:0000256" key="13">
    <source>
        <dbReference type="PROSITE-ProRule" id="PRU00169"/>
    </source>
</evidence>
<dbReference type="Pfam" id="PF00072">
    <property type="entry name" value="Response_reg"/>
    <property type="match status" value="1"/>
</dbReference>
<dbReference type="NCBIfam" id="TIGR00229">
    <property type="entry name" value="sensory_box"/>
    <property type="match status" value="6"/>
</dbReference>
<dbReference type="InterPro" id="IPR029016">
    <property type="entry name" value="GAF-like_dom_sf"/>
</dbReference>
<dbReference type="CDD" id="cd17546">
    <property type="entry name" value="REC_hyHK_CKI1_RcsC-like"/>
    <property type="match status" value="1"/>
</dbReference>
<dbReference type="GO" id="GO:0000155">
    <property type="term" value="F:phosphorelay sensor kinase activity"/>
    <property type="evidence" value="ECO:0007669"/>
    <property type="project" value="InterPro"/>
</dbReference>
<feature type="domain" description="PAC" evidence="18">
    <location>
        <begin position="1989"/>
        <end position="2041"/>
    </location>
</feature>
<evidence type="ECO:0000256" key="9">
    <source>
        <dbReference type="ARBA" id="ARBA00022840"/>
    </source>
</evidence>
<dbReference type="InterPro" id="IPR022641">
    <property type="entry name" value="CheR_N"/>
</dbReference>
<evidence type="ECO:0000259" key="20">
    <source>
        <dbReference type="PROSITE" id="PS50123"/>
    </source>
</evidence>
<dbReference type="Gene3D" id="3.40.50.180">
    <property type="entry name" value="Methylesterase CheB, C-terminal domain"/>
    <property type="match status" value="1"/>
</dbReference>
<evidence type="ECO:0000256" key="5">
    <source>
        <dbReference type="ARBA" id="ARBA00022679"/>
    </source>
</evidence>
<dbReference type="Pfam" id="PF00512">
    <property type="entry name" value="HisKA"/>
    <property type="match status" value="1"/>
</dbReference>
<dbReference type="GO" id="GO:0006935">
    <property type="term" value="P:chemotaxis"/>
    <property type="evidence" value="ECO:0007669"/>
    <property type="project" value="UniProtKB-UniRule"/>
</dbReference>
<feature type="domain" description="PAC" evidence="18">
    <location>
        <begin position="1169"/>
        <end position="1225"/>
    </location>
</feature>
<name>A0A5C6EMZ5_9BACT</name>
<dbReference type="Gene3D" id="3.40.50.2300">
    <property type="match status" value="1"/>
</dbReference>
<keyword evidence="14" id="KW-0175">Coiled coil</keyword>
<dbReference type="GO" id="GO:0006355">
    <property type="term" value="P:regulation of DNA-templated transcription"/>
    <property type="evidence" value="ECO:0007669"/>
    <property type="project" value="InterPro"/>
</dbReference>
<feature type="active site" evidence="12">
    <location>
        <position position="48"/>
    </location>
</feature>
<evidence type="ECO:0000256" key="4">
    <source>
        <dbReference type="ARBA" id="ARBA00022553"/>
    </source>
</evidence>
<feature type="domain" description="PAC" evidence="18">
    <location>
        <begin position="1302"/>
        <end position="1355"/>
    </location>
</feature>
<feature type="domain" description="PAS" evidence="17">
    <location>
        <begin position="969"/>
        <end position="1044"/>
    </location>
</feature>
<keyword evidence="6" id="KW-0812">Transmembrane</keyword>
<evidence type="ECO:0000256" key="10">
    <source>
        <dbReference type="ARBA" id="ARBA00022989"/>
    </source>
</evidence>
<dbReference type="SMART" id="SM00388">
    <property type="entry name" value="HisKA"/>
    <property type="match status" value="1"/>
</dbReference>
<sequence length="2586" mass="292005">MDKRDRNLRKDPILTLAVGASAGGLEAFEELLVGLGDSPGLAIIFVQHLDPSSKSLLGELLTKVTTMEVVDLTEGREKIRPDVVYVCPPHSLLQIQNDFLNVQPSAEEGRATHPIDHFFHSVAEEKRDRGIGVVLSGSGSDGTLGLKAISDQGGLTFAQDGKSAKYDSMPRSAATTGVADHVMPPGEIAAEVRKYVEHLRSLGDLTSSKRLQGEIEEAIPMISEALLKATNHNFQHYKTNTLVRRVQRRMQVLKIVSASDYVDLILHQEDEAQSLFRELLIGVTAFFRDPEAFATLKRDVLPKLLDQRGPDDCVRIWVAGCANGAEAYTMAMLCREVLDELSQSEASPSVQIFATDIDERALAIAREGKYPVGIEDQVSPERLKRFFVKRGKRYQVTKEIRELVLFSAHNLISDPPFSRQDLISCRNLLIYLGPHLQNKLIPLFHYALRPSGFLFLGPSENIVSHGELFRPVDAKVRISQRKGTAVGLAAGLTYRPGTPLRNLERNTPDPAVDLTTMMQKIALDEFTPQTAVIDESGQVLTSSSKIDKYLKFAGGPTQTNILKLATSGLRIGLRAAISEAKQTKRRVEHENLSVRVGDLVQRVMVTVQPMPRLGEDDPLYMVVFHDVGLPVDRDAADIDAVIHNDESDSLIAQMELELETTRQDLDKSLQDMEATNEELKSSNEELLSMNEELQSANEELETSKEEIRASSDAVARANDDLQNLIKSTQIATVFLDHEFRIRSFTPAITAIYDLIPTDIGRPLSMFLPKVKDMPPLPPVDQIPSIVSDSGRPAASFRSEDVVEADNGSFYARRIHPYTTNDDQRDGFVVTFADVTELQRGQKLLMEREAHLRRVINHQLGLVGVIDREGNLVEVDDRSLQIAKTRREDVIGKPFAEAAWWSYDQAVSKQIRDAMDRAFGGEVVRFDVSLFAHGDDGVYIDFMLAPVRDEHGDIEYLIPSGVDIRDRRNSERLVRTIAENSTHGLVMMDERGFVIYCNQAWLDMTGFDDKEIRSMPLHDLVHHHYPDGRPYPMDKSPIDRALPEDFSVRAHEDLFFRKDGSTFPVLCAASPIFENGVPVSTVIEVRDITDQKQRETDLVASEKFARTVLESSPDCVKVLDGECGLQMMNAAGMCQMEIEDFDALRGQPWWSLWPENNRHLVKEAVEQAKQNGKGRFQAFCPTAKGTPKWWDVIVTPVKSGDDRIETFVSVSRDITEQREFNTKLAERDQRLQLAMSGGRMGAFDWFVQQNVLEWSAQTYEVYGCDPESFVLTPETFFDLVHPDDREAARQRVHEEFDTGATQHRSQFRVIRPTDGRTIWIEGRGRIERDESGDVVKVYGVNSDITDRKSYELELADREAHARRIIDNTVGFVGVLDRDGRMVECNATALAITKLNREDLIGKDFPETYWWNFDSAVQDQLRGMISRAQQGEIAREDIRYQSLDGEIREVDFMLSPILDADGNVEYMIPSGLDIFDRKIAERELEIAKERLDSSMAAANIATWNWNIETNSIRPNPSINAMFGFDADHPTTLEELLARIEPEYRKSVADAVNDSLANQTDYIQEFAIRLPNDELRYMRSLARVRVSETGEFEDFHGLNLDITNDRRREDYAKFRAELLSKLSVLDEPPEIKQTAVNSIAGYFAASRCYLAEYNLEELTALVEAEKHDGDLTPLVGKHKLSNFLTDNEIEEQLSGRSLRLNDLRQTHRSDEQIDQFVQLKIIALAEGRFEPNANFPRKLVVAKSRPYVWRDDEMQFLNELAELVYLKIERAERDQIVKASEAKLQLGMEIGRFALAELDYRSNTIDLSAEAARMYGLGDKAMTVTREQLHDTFHVDDRDELLRRIDECIQPSSDGTINLEHRITLPDGSQRWLYVRKQVQFTRVRKKSGEQARRPVSGTLVAVDITDRKLSELEIVDSRKRLEMAMEAAKMGSFWWEPESDRADWDSQWMAALGVSEDAEKVGKTFFDLIHPDDRAMLEAATPKPSNEPQVYRTEYRIRKPDGSIRWFAGNGQMLPAENGRAARLVGLNWDVTEVREATDRIRRGEQRLRLAMGAAELSLWEWDVVNDQIYWTNELYQRQQMPQEESFGCFADFLKLVHPDDRDSVQSRINETLETGSTYQSEFRMQRADGSYRWVLSMAHLTTDDNDGPVRMVGVEMDVTQRHAYQDELETARRQAEAANQSKSAFVANMSHEIRTPMTAILGYAELVRDLIDHPEANGHLQTIRRNGDYLLEIINDILDLSKIEAGKLDIECERFQPVRVIEDVRSIMEVRAHESKLELQVEYDGKLPKIIQSDAKRLKQILINLVGNAIKFTREGRVKIRVRYEDLSGNDSKDSRQMSGQSAPSRTGELHFDVIDTGIGMSDEQQERLFKPFSQGDTTTARDFGGTGLGLAISQRLAEMLGGKVQVSSTYGVGSTFTVSISTGDLTDLEFVDYKQIELTGHHTPSSADTEIGGQSKADAPRLACHVLVVDDRRDIRFLSKRLLTKAGATVDECEDGQLAVEHMTDCLKKGHCPDLILLDMQMPNLDGYGTARQLRRLGYDGPIIALTADAMQGDMNECLNAGCNDYLSKPIDAKRLVELVDELTMD</sequence>
<dbReference type="Pfam" id="PF08448">
    <property type="entry name" value="PAS_4"/>
    <property type="match status" value="2"/>
</dbReference>
<dbReference type="Gene3D" id="1.10.287.130">
    <property type="match status" value="1"/>
</dbReference>
<proteinExistence type="predicted"/>
<dbReference type="InterPro" id="IPR050903">
    <property type="entry name" value="Bact_Chemotaxis_MeTrfase"/>
</dbReference>
<dbReference type="SUPFAM" id="SSF53335">
    <property type="entry name" value="S-adenosyl-L-methionine-dependent methyltransferases"/>
    <property type="match status" value="1"/>
</dbReference>
<organism evidence="21 22">
    <name type="scientific">Rubripirellula reticaptiva</name>
    <dbReference type="NCBI Taxonomy" id="2528013"/>
    <lineage>
        <taxon>Bacteria</taxon>
        <taxon>Pseudomonadati</taxon>
        <taxon>Planctomycetota</taxon>
        <taxon>Planctomycetia</taxon>
        <taxon>Pirellulales</taxon>
        <taxon>Pirellulaceae</taxon>
        <taxon>Rubripirellula</taxon>
    </lineage>
</organism>
<dbReference type="Gene3D" id="2.10.70.100">
    <property type="match status" value="3"/>
</dbReference>
<accession>A0A5C6EMZ5</accession>
<comment type="caution">
    <text evidence="21">The sequence shown here is derived from an EMBL/GenBank/DDBJ whole genome shotgun (WGS) entry which is preliminary data.</text>
</comment>
<dbReference type="GO" id="GO:0005524">
    <property type="term" value="F:ATP binding"/>
    <property type="evidence" value="ECO:0007669"/>
    <property type="project" value="UniProtKB-KW"/>
</dbReference>
<comment type="catalytic activity">
    <reaction evidence="1">
        <text>ATP + protein L-histidine = ADP + protein N-phospho-L-histidine.</text>
        <dbReference type="EC" id="2.7.13.3"/>
    </reaction>
</comment>
<dbReference type="Proteomes" id="UP000317977">
    <property type="component" value="Unassembled WGS sequence"/>
</dbReference>
<dbReference type="Pfam" id="PF01739">
    <property type="entry name" value="CheR"/>
    <property type="match status" value="1"/>
</dbReference>
<feature type="coiled-coil region" evidence="14">
    <location>
        <begin position="651"/>
        <end position="720"/>
    </location>
</feature>
<dbReference type="Pfam" id="PF13596">
    <property type="entry name" value="PAS_10"/>
    <property type="match status" value="1"/>
</dbReference>
<dbReference type="CDD" id="cd00130">
    <property type="entry name" value="PAS"/>
    <property type="match status" value="7"/>
</dbReference>
<evidence type="ECO:0000259" key="19">
    <source>
        <dbReference type="PROSITE" id="PS50122"/>
    </source>
</evidence>
<feature type="domain" description="CheB-type methylesterase" evidence="19">
    <location>
        <begin position="12"/>
        <end position="199"/>
    </location>
</feature>
<feature type="domain" description="CheR-type methyltransferase" evidence="20">
    <location>
        <begin position="222"/>
        <end position="482"/>
    </location>
</feature>
<evidence type="ECO:0000256" key="7">
    <source>
        <dbReference type="ARBA" id="ARBA00022741"/>
    </source>
</evidence>
<dbReference type="PROSITE" id="PS50110">
    <property type="entry name" value="RESPONSE_REGULATORY"/>
    <property type="match status" value="1"/>
</dbReference>
<dbReference type="InterPro" id="IPR001610">
    <property type="entry name" value="PAC"/>
</dbReference>
<dbReference type="InterPro" id="IPR035965">
    <property type="entry name" value="PAS-like_dom_sf"/>
</dbReference>
<evidence type="ECO:0000256" key="12">
    <source>
        <dbReference type="PROSITE-ProRule" id="PRU00050"/>
    </source>
</evidence>
<dbReference type="SUPFAM" id="SSF55785">
    <property type="entry name" value="PYP-like sensor domain (PAS domain)"/>
    <property type="match status" value="9"/>
</dbReference>
<dbReference type="SUPFAM" id="SSF47384">
    <property type="entry name" value="Homodimeric domain of signal transducing histidine kinase"/>
    <property type="match status" value="1"/>
</dbReference>
<dbReference type="InterPro" id="IPR036097">
    <property type="entry name" value="HisK_dim/P_sf"/>
</dbReference>
<feature type="active site" evidence="12">
    <location>
        <position position="141"/>
    </location>
</feature>
<feature type="domain" description="PAC" evidence="18">
    <location>
        <begin position="1048"/>
        <end position="1099"/>
    </location>
</feature>
<feature type="domain" description="PAS" evidence="17">
    <location>
        <begin position="847"/>
        <end position="892"/>
    </location>
</feature>
<dbReference type="PANTHER" id="PTHR24422:SF27">
    <property type="entry name" value="PROTEIN-GLUTAMATE O-METHYLTRANSFERASE"/>
    <property type="match status" value="1"/>
</dbReference>
<feature type="domain" description="PAS" evidence="17">
    <location>
        <begin position="1250"/>
        <end position="1298"/>
    </location>
</feature>
<evidence type="ECO:0000313" key="21">
    <source>
        <dbReference type="EMBL" id="TWU49517.1"/>
    </source>
</evidence>
<dbReference type="GO" id="GO:0008984">
    <property type="term" value="F:protein-glutamate methylesterase activity"/>
    <property type="evidence" value="ECO:0007669"/>
    <property type="project" value="InterPro"/>
</dbReference>
<dbReference type="SMART" id="SM00091">
    <property type="entry name" value="PAS"/>
    <property type="match status" value="10"/>
</dbReference>
<evidence type="ECO:0000256" key="8">
    <source>
        <dbReference type="ARBA" id="ARBA00022777"/>
    </source>
</evidence>
<dbReference type="InterPro" id="IPR000014">
    <property type="entry name" value="PAS"/>
</dbReference>
<feature type="domain" description="PAC" evidence="18">
    <location>
        <begin position="2117"/>
        <end position="2169"/>
    </location>
</feature>
<feature type="domain" description="Histidine kinase" evidence="15">
    <location>
        <begin position="2187"/>
        <end position="2424"/>
    </location>
</feature>
<evidence type="ECO:0000256" key="2">
    <source>
        <dbReference type="ARBA" id="ARBA00004370"/>
    </source>
</evidence>
<keyword evidence="12" id="KW-0378">Hydrolase</keyword>
<dbReference type="Gene3D" id="3.30.450.20">
    <property type="entry name" value="PAS domain"/>
    <property type="match status" value="10"/>
</dbReference>
<evidence type="ECO:0000313" key="22">
    <source>
        <dbReference type="Proteomes" id="UP000317977"/>
    </source>
</evidence>
<dbReference type="SUPFAM" id="SSF47757">
    <property type="entry name" value="Chemotaxis receptor methyltransferase CheR, N-terminal domain"/>
    <property type="match status" value="1"/>
</dbReference>
<evidence type="ECO:0000259" key="15">
    <source>
        <dbReference type="PROSITE" id="PS50109"/>
    </source>
</evidence>
<evidence type="ECO:0000256" key="14">
    <source>
        <dbReference type="SAM" id="Coils"/>
    </source>
</evidence>
<dbReference type="RefSeq" id="WP_246151773.1">
    <property type="nucleotide sequence ID" value="NZ_SJPX01000004.1"/>
</dbReference>
<evidence type="ECO:0000256" key="1">
    <source>
        <dbReference type="ARBA" id="ARBA00000085"/>
    </source>
</evidence>
<evidence type="ECO:0000259" key="17">
    <source>
        <dbReference type="PROSITE" id="PS50112"/>
    </source>
</evidence>
<feature type="domain" description="PAS" evidence="17">
    <location>
        <begin position="2042"/>
        <end position="2114"/>
    </location>
</feature>
<dbReference type="SUPFAM" id="SSF55874">
    <property type="entry name" value="ATPase domain of HSP90 chaperone/DNA topoisomerase II/histidine kinase"/>
    <property type="match status" value="1"/>
</dbReference>
<dbReference type="GO" id="GO:0016020">
    <property type="term" value="C:membrane"/>
    <property type="evidence" value="ECO:0007669"/>
    <property type="project" value="UniProtKB-SubCell"/>
</dbReference>
<dbReference type="SMART" id="SM00086">
    <property type="entry name" value="PAC"/>
    <property type="match status" value="9"/>
</dbReference>
<evidence type="ECO:0000256" key="6">
    <source>
        <dbReference type="ARBA" id="ARBA00022692"/>
    </source>
</evidence>
<dbReference type="InterPro" id="IPR036890">
    <property type="entry name" value="HATPase_C_sf"/>
</dbReference>
<dbReference type="InterPro" id="IPR003594">
    <property type="entry name" value="HATPase_dom"/>
</dbReference>
<dbReference type="InterPro" id="IPR013655">
    <property type="entry name" value="PAS_fold_3"/>
</dbReference>
<evidence type="ECO:0000259" key="18">
    <source>
        <dbReference type="PROSITE" id="PS50113"/>
    </source>
</evidence>
<keyword evidence="8 21" id="KW-0418">Kinase</keyword>
<dbReference type="InterPro" id="IPR013656">
    <property type="entry name" value="PAS_4"/>
</dbReference>
<dbReference type="SUPFAM" id="SSF55781">
    <property type="entry name" value="GAF domain-like"/>
    <property type="match status" value="1"/>
</dbReference>
<dbReference type="InterPro" id="IPR001789">
    <property type="entry name" value="Sig_transdc_resp-reg_receiver"/>
</dbReference>
<dbReference type="PROSITE" id="PS50123">
    <property type="entry name" value="CHER"/>
    <property type="match status" value="1"/>
</dbReference>
<feature type="modified residue" description="4-aspartylphosphate" evidence="13">
    <location>
        <position position="2519"/>
    </location>
</feature>
<keyword evidence="5 21" id="KW-0808">Transferase</keyword>
<dbReference type="SMART" id="SM00138">
    <property type="entry name" value="MeTrc"/>
    <property type="match status" value="1"/>
</dbReference>
<dbReference type="EMBL" id="SJPX01000004">
    <property type="protein sequence ID" value="TWU49517.1"/>
    <property type="molecule type" value="Genomic_DNA"/>
</dbReference>
<dbReference type="CDD" id="cd16922">
    <property type="entry name" value="HATPase_EvgS-ArcB-TorS-like"/>
    <property type="match status" value="1"/>
</dbReference>
<dbReference type="InterPro" id="IPR011006">
    <property type="entry name" value="CheY-like_superfamily"/>
</dbReference>
<dbReference type="Pfam" id="PF08447">
    <property type="entry name" value="PAS_3"/>
    <property type="match status" value="5"/>
</dbReference>
<protein>
    <recommendedName>
        <fullName evidence="3">histidine kinase</fullName>
        <ecNumber evidence="3">2.7.13.3</ecNumber>
    </recommendedName>
</protein>
<dbReference type="SMART" id="SM00387">
    <property type="entry name" value="HATPase_c"/>
    <property type="match status" value="1"/>
</dbReference>
<feature type="domain" description="PAC" evidence="18">
    <location>
        <begin position="1432"/>
        <end position="1484"/>
    </location>
</feature>
<dbReference type="PROSITE" id="PS50112">
    <property type="entry name" value="PAS"/>
    <property type="match status" value="5"/>
</dbReference>
<dbReference type="FunFam" id="3.30.565.10:FF:000010">
    <property type="entry name" value="Sensor histidine kinase RcsC"/>
    <property type="match status" value="1"/>
</dbReference>
<dbReference type="FunFam" id="3.30.450.20:FF:000155">
    <property type="entry name" value="Sensor histidine kinase TodS"/>
    <property type="match status" value="1"/>
</dbReference>
<dbReference type="GO" id="GO:0000156">
    <property type="term" value="F:phosphorelay response regulator activity"/>
    <property type="evidence" value="ECO:0007669"/>
    <property type="project" value="InterPro"/>
</dbReference>
<reference evidence="21 22" key="1">
    <citation type="submission" date="2019-02" db="EMBL/GenBank/DDBJ databases">
        <title>Deep-cultivation of Planctomycetes and their phenomic and genomic characterization uncovers novel biology.</title>
        <authorList>
            <person name="Wiegand S."/>
            <person name="Jogler M."/>
            <person name="Boedeker C."/>
            <person name="Pinto D."/>
            <person name="Vollmers J."/>
            <person name="Rivas-Marin E."/>
            <person name="Kohn T."/>
            <person name="Peeters S.H."/>
            <person name="Heuer A."/>
            <person name="Rast P."/>
            <person name="Oberbeckmann S."/>
            <person name="Bunk B."/>
            <person name="Jeske O."/>
            <person name="Meyerdierks A."/>
            <person name="Storesund J.E."/>
            <person name="Kallscheuer N."/>
            <person name="Luecker S."/>
            <person name="Lage O.M."/>
            <person name="Pohl T."/>
            <person name="Merkel B.J."/>
            <person name="Hornburger P."/>
            <person name="Mueller R.-W."/>
            <person name="Bruemmer F."/>
            <person name="Labrenz M."/>
            <person name="Spormann A.M."/>
            <person name="Op Den Camp H."/>
            <person name="Overmann J."/>
            <person name="Amann R."/>
            <person name="Jetten M.S.M."/>
            <person name="Mascher T."/>
            <person name="Medema M.H."/>
            <person name="Devos D.P."/>
            <person name="Kaster A.-K."/>
            <person name="Ovreas L."/>
            <person name="Rohde M."/>
            <person name="Galperin M.Y."/>
            <person name="Jogler C."/>
        </authorList>
    </citation>
    <scope>NUCLEOTIDE SEQUENCE [LARGE SCALE GENOMIC DNA]</scope>
    <source>
        <strain evidence="21 22">Poly59</strain>
    </source>
</reference>
<feature type="domain" description="PAC" evidence="18">
    <location>
        <begin position="923"/>
        <end position="975"/>
    </location>
</feature>
<dbReference type="SMART" id="SM00448">
    <property type="entry name" value="REC"/>
    <property type="match status" value="1"/>
</dbReference>
<dbReference type="Gene3D" id="3.30.565.10">
    <property type="entry name" value="Histidine kinase-like ATPase, C-terminal domain"/>
    <property type="match status" value="1"/>
</dbReference>
<gene>
    <name evidence="21" type="primary">luxQ_4</name>
    <name evidence="21" type="ORF">Poly59_41320</name>
</gene>
<dbReference type="PANTHER" id="PTHR24422">
    <property type="entry name" value="CHEMOTAXIS PROTEIN METHYLTRANSFERASE"/>
    <property type="match status" value="1"/>
</dbReference>
<dbReference type="InterPro" id="IPR022642">
    <property type="entry name" value="CheR_C"/>
</dbReference>
<dbReference type="PROSITE" id="PS50122">
    <property type="entry name" value="CHEB"/>
    <property type="match status" value="1"/>
</dbReference>
<dbReference type="InterPro" id="IPR000673">
    <property type="entry name" value="Sig_transdc_resp-reg_Me-estase"/>
</dbReference>
<comment type="subcellular location">
    <subcellularLocation>
        <location evidence="2">Membrane</location>
    </subcellularLocation>
</comment>
<keyword evidence="11" id="KW-0472">Membrane</keyword>
<dbReference type="InterPro" id="IPR035909">
    <property type="entry name" value="CheB_C"/>
</dbReference>
<dbReference type="InterPro" id="IPR005467">
    <property type="entry name" value="His_kinase_dom"/>
</dbReference>
<dbReference type="Pfam" id="PF03705">
    <property type="entry name" value="CheR_N"/>
    <property type="match status" value="1"/>
</dbReference>